<keyword evidence="7" id="KW-0833">Ubl conjugation pathway</keyword>
<feature type="domain" description="RING-type" evidence="12">
    <location>
        <begin position="156"/>
        <end position="322"/>
    </location>
</feature>
<evidence type="ECO:0000259" key="12">
    <source>
        <dbReference type="PROSITE" id="PS51873"/>
    </source>
</evidence>
<keyword evidence="6 9" id="KW-0863">Zinc-finger</keyword>
<dbReference type="PROSITE" id="PS00518">
    <property type="entry name" value="ZF_RING_1"/>
    <property type="match status" value="1"/>
</dbReference>
<gene>
    <name evidence="13" type="ORF">B0I35DRAFT_443272</name>
</gene>
<evidence type="ECO:0000256" key="4">
    <source>
        <dbReference type="ARBA" id="ARBA00022723"/>
    </source>
</evidence>
<dbReference type="InterPro" id="IPR044066">
    <property type="entry name" value="TRIAD_supradom"/>
</dbReference>
<proteinExistence type="predicted"/>
<dbReference type="OrthoDB" id="10009520at2759"/>
<keyword evidence="4" id="KW-0479">Metal-binding</keyword>
<dbReference type="PROSITE" id="PS50089">
    <property type="entry name" value="ZF_RING_2"/>
    <property type="match status" value="1"/>
</dbReference>
<dbReference type="GO" id="GO:0016567">
    <property type="term" value="P:protein ubiquitination"/>
    <property type="evidence" value="ECO:0007669"/>
    <property type="project" value="InterPro"/>
</dbReference>
<keyword evidence="8" id="KW-0862">Zinc</keyword>
<dbReference type="Proteomes" id="UP000813444">
    <property type="component" value="Unassembled WGS sequence"/>
</dbReference>
<dbReference type="Gene3D" id="1.20.120.1750">
    <property type="match status" value="1"/>
</dbReference>
<evidence type="ECO:0000256" key="7">
    <source>
        <dbReference type="ARBA" id="ARBA00022786"/>
    </source>
</evidence>
<dbReference type="EMBL" id="JAGPNK010000017">
    <property type="protein sequence ID" value="KAH7305778.1"/>
    <property type="molecule type" value="Genomic_DNA"/>
</dbReference>
<dbReference type="CDD" id="cd20335">
    <property type="entry name" value="BRcat_RBR"/>
    <property type="match status" value="1"/>
</dbReference>
<evidence type="ECO:0000256" key="10">
    <source>
        <dbReference type="SAM" id="MobiDB-lite"/>
    </source>
</evidence>
<evidence type="ECO:0000259" key="11">
    <source>
        <dbReference type="PROSITE" id="PS50089"/>
    </source>
</evidence>
<comment type="caution">
    <text evidence="13">The sequence shown here is derived from an EMBL/GenBank/DDBJ whole genome shotgun (WGS) entry which is preliminary data.</text>
</comment>
<dbReference type="AlphaFoldDB" id="A0A8K0WKE6"/>
<feature type="region of interest" description="Disordered" evidence="10">
    <location>
        <begin position="93"/>
        <end position="121"/>
    </location>
</feature>
<dbReference type="Pfam" id="PF01485">
    <property type="entry name" value="IBR"/>
    <property type="match status" value="1"/>
</dbReference>
<dbReference type="Gene3D" id="3.30.40.10">
    <property type="entry name" value="Zinc/RING finger domain, C3HC4 (zinc finger)"/>
    <property type="match status" value="1"/>
</dbReference>
<dbReference type="InterPro" id="IPR002867">
    <property type="entry name" value="IBR_dom"/>
</dbReference>
<name>A0A8K0WKE6_9HYPO</name>
<sequence>MQDPELDEDTLRLIVKLQLEDIKNLNVSRKGKHRAGEQPDPVVAAKVYEDELRLAEQFARDAAMCKSIAEAVREDGDAIMAFELVEQQARHDRKIAQSMQGVTDTRSNQQRTRHQSDSTENTLAHVDNELLERMLALSVDNMEGESSDWAASRKQETRQCDICTDFHAEYLLRKLHCDHTYCKNCLVHLFTDCLSDESLFPPRCCRHPIPLDDAKALLDPVLVGRFKARELELSTENRTYCHRPGCSTFVPAQFIVADRAICPNCRAATCTTCKSAAHDNTDCPKDENFQQFEQFAAQEGWQRCYSCRRFVELAHGCNHMSK</sequence>
<dbReference type="SMART" id="SM00647">
    <property type="entry name" value="IBR"/>
    <property type="match status" value="1"/>
</dbReference>
<dbReference type="InterPro" id="IPR017907">
    <property type="entry name" value="Znf_RING_CS"/>
</dbReference>
<evidence type="ECO:0000256" key="9">
    <source>
        <dbReference type="PROSITE-ProRule" id="PRU00175"/>
    </source>
</evidence>
<evidence type="ECO:0000256" key="2">
    <source>
        <dbReference type="ARBA" id="ARBA00012251"/>
    </source>
</evidence>
<evidence type="ECO:0000313" key="14">
    <source>
        <dbReference type="Proteomes" id="UP000813444"/>
    </source>
</evidence>
<dbReference type="InterPro" id="IPR001841">
    <property type="entry name" value="Znf_RING"/>
</dbReference>
<evidence type="ECO:0000313" key="13">
    <source>
        <dbReference type="EMBL" id="KAH7305778.1"/>
    </source>
</evidence>
<dbReference type="GO" id="GO:0008270">
    <property type="term" value="F:zinc ion binding"/>
    <property type="evidence" value="ECO:0007669"/>
    <property type="project" value="UniProtKB-KW"/>
</dbReference>
<evidence type="ECO:0000256" key="1">
    <source>
        <dbReference type="ARBA" id="ARBA00001798"/>
    </source>
</evidence>
<dbReference type="EC" id="2.3.2.31" evidence="2"/>
<reference evidence="13" key="1">
    <citation type="journal article" date="2021" name="Nat. Commun.">
        <title>Genetic determinants of endophytism in the Arabidopsis root mycobiome.</title>
        <authorList>
            <person name="Mesny F."/>
            <person name="Miyauchi S."/>
            <person name="Thiergart T."/>
            <person name="Pickel B."/>
            <person name="Atanasova L."/>
            <person name="Karlsson M."/>
            <person name="Huettel B."/>
            <person name="Barry K.W."/>
            <person name="Haridas S."/>
            <person name="Chen C."/>
            <person name="Bauer D."/>
            <person name="Andreopoulos W."/>
            <person name="Pangilinan J."/>
            <person name="LaButti K."/>
            <person name="Riley R."/>
            <person name="Lipzen A."/>
            <person name="Clum A."/>
            <person name="Drula E."/>
            <person name="Henrissat B."/>
            <person name="Kohler A."/>
            <person name="Grigoriev I.V."/>
            <person name="Martin F.M."/>
            <person name="Hacquard S."/>
        </authorList>
    </citation>
    <scope>NUCLEOTIDE SEQUENCE</scope>
    <source>
        <strain evidence="13">MPI-CAGE-CH-0235</strain>
    </source>
</reference>
<protein>
    <recommendedName>
        <fullName evidence="2">RBR-type E3 ubiquitin transferase</fullName>
        <ecNumber evidence="2">2.3.2.31</ecNumber>
    </recommendedName>
</protein>
<dbReference type="PROSITE" id="PS51873">
    <property type="entry name" value="TRIAD"/>
    <property type="match status" value="1"/>
</dbReference>
<accession>A0A8K0WKE6</accession>
<dbReference type="PANTHER" id="PTHR11685">
    <property type="entry name" value="RBR FAMILY RING FINGER AND IBR DOMAIN-CONTAINING"/>
    <property type="match status" value="1"/>
</dbReference>
<evidence type="ECO:0000256" key="6">
    <source>
        <dbReference type="ARBA" id="ARBA00022771"/>
    </source>
</evidence>
<dbReference type="InterPro" id="IPR031127">
    <property type="entry name" value="E3_UB_ligase_RBR"/>
</dbReference>
<feature type="domain" description="RING-type" evidence="11">
    <location>
        <begin position="160"/>
        <end position="197"/>
    </location>
</feature>
<evidence type="ECO:0000256" key="5">
    <source>
        <dbReference type="ARBA" id="ARBA00022737"/>
    </source>
</evidence>
<dbReference type="GO" id="GO:0061630">
    <property type="term" value="F:ubiquitin protein ligase activity"/>
    <property type="evidence" value="ECO:0007669"/>
    <property type="project" value="UniProtKB-EC"/>
</dbReference>
<comment type="catalytic activity">
    <reaction evidence="1">
        <text>[E2 ubiquitin-conjugating enzyme]-S-ubiquitinyl-L-cysteine + [acceptor protein]-L-lysine = [E2 ubiquitin-conjugating enzyme]-L-cysteine + [acceptor protein]-N(6)-ubiquitinyl-L-lysine.</text>
        <dbReference type="EC" id="2.3.2.31"/>
    </reaction>
</comment>
<organism evidence="13 14">
    <name type="scientific">Stachybotrys elegans</name>
    <dbReference type="NCBI Taxonomy" id="80388"/>
    <lineage>
        <taxon>Eukaryota</taxon>
        <taxon>Fungi</taxon>
        <taxon>Dikarya</taxon>
        <taxon>Ascomycota</taxon>
        <taxon>Pezizomycotina</taxon>
        <taxon>Sordariomycetes</taxon>
        <taxon>Hypocreomycetidae</taxon>
        <taxon>Hypocreales</taxon>
        <taxon>Stachybotryaceae</taxon>
        <taxon>Stachybotrys</taxon>
    </lineage>
</organism>
<dbReference type="SUPFAM" id="SSF57850">
    <property type="entry name" value="RING/U-box"/>
    <property type="match status" value="1"/>
</dbReference>
<evidence type="ECO:0000256" key="3">
    <source>
        <dbReference type="ARBA" id="ARBA00022679"/>
    </source>
</evidence>
<keyword evidence="14" id="KW-1185">Reference proteome</keyword>
<feature type="compositionally biased region" description="Polar residues" evidence="10">
    <location>
        <begin position="97"/>
        <end position="110"/>
    </location>
</feature>
<dbReference type="InterPro" id="IPR013083">
    <property type="entry name" value="Znf_RING/FYVE/PHD"/>
</dbReference>
<evidence type="ECO:0000256" key="8">
    <source>
        <dbReference type="ARBA" id="ARBA00022833"/>
    </source>
</evidence>
<keyword evidence="5" id="KW-0677">Repeat</keyword>
<keyword evidence="3" id="KW-0808">Transferase</keyword>